<evidence type="ECO:0000313" key="6">
    <source>
        <dbReference type="EMBL" id="QBH84562.1"/>
    </source>
</evidence>
<name>A0A481TE39_HHV2</name>
<protein>
    <submittedName>
        <fullName evidence="2">Uncharacterized protein</fullName>
    </submittedName>
</protein>
<organism evidence="2">
    <name type="scientific">Human herpesvirus 2</name>
    <name type="common">HHV-2</name>
    <name type="synonym">Human herpes simplex virus 2</name>
    <dbReference type="NCBI Taxonomy" id="10310"/>
    <lineage>
        <taxon>Viruses</taxon>
        <taxon>Duplodnaviria</taxon>
        <taxon>Heunggongvirae</taxon>
        <taxon>Peploviricota</taxon>
        <taxon>Herviviricetes</taxon>
        <taxon>Herpesvirales</taxon>
        <taxon>Orthoherpesviridae</taxon>
        <taxon>Alphaherpesvirinae</taxon>
        <taxon>Simplexvirus</taxon>
        <taxon>Simplexvirus humanalpha2</taxon>
    </lineage>
</organism>
<dbReference type="EMBL" id="MH790598">
    <property type="protein sequence ID" value="QBH79669.1"/>
    <property type="molecule type" value="Genomic_DNA"/>
</dbReference>
<accession>A0A481TE39</accession>
<evidence type="ECO:0000313" key="1">
    <source>
        <dbReference type="EMBL" id="QBH78538.1"/>
    </source>
</evidence>
<dbReference type="EMBL" id="MH790653">
    <property type="protein sequence ID" value="QBH84562.1"/>
    <property type="molecule type" value="Genomic_DNA"/>
</dbReference>
<dbReference type="EMBL" id="MH790584">
    <property type="protein sequence ID" value="QBH78538.1"/>
    <property type="molecule type" value="Genomic_DNA"/>
</dbReference>
<reference evidence="2" key="1">
    <citation type="submission" date="2018-08" db="EMBL/GenBank/DDBJ databases">
        <title>HSV2 whole genome sequences from clinical isolates.</title>
        <authorList>
            <person name="Roychoudhury P."/>
            <person name="Greninger A.L."/>
            <person name="Jerome K.R."/>
            <person name="Johnston C."/>
            <person name="Wald A."/>
            <person name="Xie H."/>
        </authorList>
    </citation>
    <scope>NUCLEOTIDE SEQUENCE</scope>
    <source>
        <strain evidence="7">1995-57888</strain>
        <strain evidence="6">2004-51444SWAB</strain>
        <strain evidence="5">2006-11821_S126_L001</strain>
        <strain evidence="4">2006-13867CAM</strain>
        <strain evidence="8">2007-15346</strain>
        <strain evidence="2">2008-4122_S535_L001</strain>
        <strain evidence="1">2012-10336</strain>
        <strain evidence="3">2013-37246_S80_L001</strain>
    </source>
</reference>
<evidence type="ECO:0000313" key="2">
    <source>
        <dbReference type="EMBL" id="QBH79669.1"/>
    </source>
</evidence>
<dbReference type="EMBL" id="MH790627">
    <property type="protein sequence ID" value="QBH82223.1"/>
    <property type="molecule type" value="Genomic_DNA"/>
</dbReference>
<dbReference type="EMBL" id="MH790601">
    <property type="protein sequence ID" value="QBH79943.1"/>
    <property type="molecule type" value="Genomic_DNA"/>
</dbReference>
<organismHost>
    <name type="scientific">Homo sapiens</name>
    <name type="common">Human</name>
    <dbReference type="NCBI Taxonomy" id="9606"/>
</organismHost>
<dbReference type="EMBL" id="MH790608">
    <property type="protein sequence ID" value="QBH80597.1"/>
    <property type="molecule type" value="Genomic_DNA"/>
</dbReference>
<evidence type="ECO:0000313" key="4">
    <source>
        <dbReference type="EMBL" id="QBH80597.1"/>
    </source>
</evidence>
<evidence type="ECO:0000313" key="5">
    <source>
        <dbReference type="EMBL" id="QBH82223.1"/>
    </source>
</evidence>
<proteinExistence type="predicted"/>
<evidence type="ECO:0000313" key="3">
    <source>
        <dbReference type="EMBL" id="QBH79943.1"/>
    </source>
</evidence>
<sequence length="169" mass="19291">MLSSIRAQLGAVIVGNRGAAVLQKRSWLSTAARRYSLFRLSEAQTTYPVSVALIIYWAWWWTMDRTSTVETMASTIPYVPPLRLPVSHRWARRVRWPRTSLTAARRAMHCIEPVVPLGPRSRWRANVSAGASRLPLSATNRRSAGPRRRHTYLSAVHSIHEAQWYNTET</sequence>
<evidence type="ECO:0000313" key="7">
    <source>
        <dbReference type="EMBL" id="QBH85632.1"/>
    </source>
</evidence>
<dbReference type="EMBL" id="MH790664">
    <property type="protein sequence ID" value="QBH85632.1"/>
    <property type="molecule type" value="Genomic_DNA"/>
</dbReference>
<dbReference type="EMBL" id="MH790668">
    <property type="protein sequence ID" value="QBH85979.1"/>
    <property type="molecule type" value="Genomic_DNA"/>
</dbReference>
<evidence type="ECO:0000313" key="8">
    <source>
        <dbReference type="EMBL" id="QBH85979.1"/>
    </source>
</evidence>